<evidence type="ECO:0000313" key="1">
    <source>
        <dbReference type="EMBL" id="MCE3050182.1"/>
    </source>
</evidence>
<reference evidence="1 2" key="1">
    <citation type="journal article" date="2021" name="BMC Genomics">
        <title>Datura genome reveals duplications of psychoactive alkaloid biosynthetic genes and high mutation rate following tissue culture.</title>
        <authorList>
            <person name="Rajewski A."/>
            <person name="Carter-House D."/>
            <person name="Stajich J."/>
            <person name="Litt A."/>
        </authorList>
    </citation>
    <scope>NUCLEOTIDE SEQUENCE [LARGE SCALE GENOMIC DNA]</scope>
    <source>
        <strain evidence="1">AR-01</strain>
    </source>
</reference>
<accession>A0ABS8WJA9</accession>
<evidence type="ECO:0000313" key="2">
    <source>
        <dbReference type="Proteomes" id="UP000823775"/>
    </source>
</evidence>
<name>A0ABS8WJA9_DATST</name>
<proteinExistence type="predicted"/>
<keyword evidence="2" id="KW-1185">Reference proteome</keyword>
<dbReference type="Proteomes" id="UP000823775">
    <property type="component" value="Unassembled WGS sequence"/>
</dbReference>
<protein>
    <submittedName>
        <fullName evidence="1">Taspase, threonine aspartase, 1</fullName>
    </submittedName>
</protein>
<sequence>MGQKTTNPPKLTPLYDLCRGHNLVSGGPAMAGLDHYDGLHCGFPMLVAIPRCKNLMERYKAMLDDAKAVNDAPDIKMTHAKETNAISEAESQPSDQLRGNGLGDQISLLDALGKLNFRYCWGYLSRFGRTYGLWKL</sequence>
<dbReference type="EMBL" id="JACEIK010007377">
    <property type="protein sequence ID" value="MCE3050182.1"/>
    <property type="molecule type" value="Genomic_DNA"/>
</dbReference>
<organism evidence="1 2">
    <name type="scientific">Datura stramonium</name>
    <name type="common">Jimsonweed</name>
    <name type="synonym">Common thornapple</name>
    <dbReference type="NCBI Taxonomy" id="4076"/>
    <lineage>
        <taxon>Eukaryota</taxon>
        <taxon>Viridiplantae</taxon>
        <taxon>Streptophyta</taxon>
        <taxon>Embryophyta</taxon>
        <taxon>Tracheophyta</taxon>
        <taxon>Spermatophyta</taxon>
        <taxon>Magnoliopsida</taxon>
        <taxon>eudicotyledons</taxon>
        <taxon>Gunneridae</taxon>
        <taxon>Pentapetalae</taxon>
        <taxon>asterids</taxon>
        <taxon>lamiids</taxon>
        <taxon>Solanales</taxon>
        <taxon>Solanaceae</taxon>
        <taxon>Solanoideae</taxon>
        <taxon>Datureae</taxon>
        <taxon>Datura</taxon>
    </lineage>
</organism>
<gene>
    <name evidence="1" type="primary">TASP1</name>
    <name evidence="1" type="ORF">HAX54_046597</name>
</gene>
<comment type="caution">
    <text evidence="1">The sequence shown here is derived from an EMBL/GenBank/DDBJ whole genome shotgun (WGS) entry which is preliminary data.</text>
</comment>